<evidence type="ECO:0000313" key="1">
    <source>
        <dbReference type="EMBL" id="GBN46826.1"/>
    </source>
</evidence>
<reference evidence="1 2" key="1">
    <citation type="journal article" date="2019" name="Sci. Rep.">
        <title>Orb-weaving spider Araneus ventricosus genome elucidates the spidroin gene catalogue.</title>
        <authorList>
            <person name="Kono N."/>
            <person name="Nakamura H."/>
            <person name="Ohtoshi R."/>
            <person name="Moran D.A.P."/>
            <person name="Shinohara A."/>
            <person name="Yoshida Y."/>
            <person name="Fujiwara M."/>
            <person name="Mori M."/>
            <person name="Tomita M."/>
            <person name="Arakawa K."/>
        </authorList>
    </citation>
    <scope>NUCLEOTIDE SEQUENCE [LARGE SCALE GENOMIC DNA]</scope>
</reference>
<organism evidence="1 2">
    <name type="scientific">Araneus ventricosus</name>
    <name type="common">Orbweaver spider</name>
    <name type="synonym">Epeira ventricosa</name>
    <dbReference type="NCBI Taxonomy" id="182803"/>
    <lineage>
        <taxon>Eukaryota</taxon>
        <taxon>Metazoa</taxon>
        <taxon>Ecdysozoa</taxon>
        <taxon>Arthropoda</taxon>
        <taxon>Chelicerata</taxon>
        <taxon>Arachnida</taxon>
        <taxon>Araneae</taxon>
        <taxon>Araneomorphae</taxon>
        <taxon>Entelegynae</taxon>
        <taxon>Araneoidea</taxon>
        <taxon>Araneidae</taxon>
        <taxon>Araneus</taxon>
    </lineage>
</organism>
<name>A0A4Y2P9Z1_ARAVE</name>
<proteinExistence type="predicted"/>
<accession>A0A4Y2P9Z1</accession>
<sequence length="142" mass="16513">MLPKYHIYRWSRRDREAPFLNPKLKVAVPKLPSTQHFMAKMYIDFEIAESVSSICDVTKLFTCYRKRASSFAAKNLQYREIHSAQHADRFSSQIKISASQIANCRKYWAQPPPSDWCQLTFVPERGNLVPKQNCIGDKLALF</sequence>
<evidence type="ECO:0000313" key="2">
    <source>
        <dbReference type="Proteomes" id="UP000499080"/>
    </source>
</evidence>
<protein>
    <submittedName>
        <fullName evidence="1">Uncharacterized protein</fullName>
    </submittedName>
</protein>
<comment type="caution">
    <text evidence="1">The sequence shown here is derived from an EMBL/GenBank/DDBJ whole genome shotgun (WGS) entry which is preliminary data.</text>
</comment>
<dbReference type="EMBL" id="BGPR01010564">
    <property type="protein sequence ID" value="GBN46826.1"/>
    <property type="molecule type" value="Genomic_DNA"/>
</dbReference>
<keyword evidence="2" id="KW-1185">Reference proteome</keyword>
<dbReference type="AlphaFoldDB" id="A0A4Y2P9Z1"/>
<dbReference type="Proteomes" id="UP000499080">
    <property type="component" value="Unassembled WGS sequence"/>
</dbReference>
<gene>
    <name evidence="1" type="ORF">AVEN_75241_1</name>
</gene>